<evidence type="ECO:0008006" key="4">
    <source>
        <dbReference type="Google" id="ProtNLM"/>
    </source>
</evidence>
<feature type="transmembrane region" description="Helical" evidence="1">
    <location>
        <begin position="275"/>
        <end position="300"/>
    </location>
</feature>
<proteinExistence type="predicted"/>
<feature type="transmembrane region" description="Helical" evidence="1">
    <location>
        <begin position="232"/>
        <end position="255"/>
    </location>
</feature>
<organism evidence="2 3">
    <name type="scientific">Spiroplasma melliferum KC3</name>
    <dbReference type="NCBI Taxonomy" id="570509"/>
    <lineage>
        <taxon>Bacteria</taxon>
        <taxon>Bacillati</taxon>
        <taxon>Mycoplasmatota</taxon>
        <taxon>Mollicutes</taxon>
        <taxon>Entomoplasmatales</taxon>
        <taxon>Spiroplasmataceae</taxon>
        <taxon>Spiroplasma</taxon>
    </lineage>
</organism>
<feature type="transmembrane region" description="Helical" evidence="1">
    <location>
        <begin position="6"/>
        <end position="27"/>
    </location>
</feature>
<keyword evidence="1" id="KW-1133">Transmembrane helix</keyword>
<name>A0AAI9T3N3_SPIME</name>
<dbReference type="EMBL" id="AGBZ02000001">
    <property type="protein sequence ID" value="KAI92838.1"/>
    <property type="molecule type" value="Genomic_DNA"/>
</dbReference>
<evidence type="ECO:0000313" key="3">
    <source>
        <dbReference type="Proteomes" id="UP000004057"/>
    </source>
</evidence>
<evidence type="ECO:0000256" key="1">
    <source>
        <dbReference type="SAM" id="Phobius"/>
    </source>
</evidence>
<feature type="transmembrane region" description="Helical" evidence="1">
    <location>
        <begin position="367"/>
        <end position="386"/>
    </location>
</feature>
<dbReference type="RefSeq" id="WP_004027974.1">
    <property type="nucleotide sequence ID" value="NZ_AGBZ02000001.1"/>
</dbReference>
<dbReference type="Proteomes" id="UP000004057">
    <property type="component" value="Unassembled WGS sequence"/>
</dbReference>
<dbReference type="AlphaFoldDB" id="A0AAI9T3N3"/>
<reference evidence="2 3" key="1">
    <citation type="journal article" date="2012" name="J. Proteome Res.">
        <title>Application of Spiroplasma melliferum proteogenomic profiling for the discovery of virulence factors and pathogenicity mechanisms in host-associated spiroplasmas.</title>
        <authorList>
            <person name="Alexeev D."/>
            <person name="Kostrjukova E."/>
            <person name="Aliper A."/>
            <person name="Popenko A."/>
            <person name="Bazaleev N."/>
            <person name="Tyakht A."/>
            <person name="Selezneva O."/>
            <person name="Akopian T."/>
            <person name="Prichodko E."/>
            <person name="Kondratov I."/>
            <person name="Chukin M."/>
            <person name="Demina I."/>
            <person name="Galyamina M."/>
            <person name="Kamashev D."/>
            <person name="Vanyushkina A."/>
            <person name="Ladygina V."/>
            <person name="Levitskii S."/>
            <person name="Lazarev V."/>
            <person name="Govorun V."/>
        </authorList>
    </citation>
    <scope>NUCLEOTIDE SEQUENCE [LARGE SCALE GENOMIC DNA]</scope>
    <source>
        <strain evidence="2 3">KC3</strain>
    </source>
</reference>
<comment type="caution">
    <text evidence="2">The sequence shown here is derived from an EMBL/GenBank/DDBJ whole genome shotgun (WGS) entry which is preliminary data.</text>
</comment>
<gene>
    <name evidence="2" type="ORF">SPM_002195</name>
</gene>
<keyword evidence="1" id="KW-0472">Membrane</keyword>
<evidence type="ECO:0000313" key="2">
    <source>
        <dbReference type="EMBL" id="KAI92838.1"/>
    </source>
</evidence>
<keyword evidence="1" id="KW-0812">Transmembrane</keyword>
<feature type="transmembrane region" description="Helical" evidence="1">
    <location>
        <begin position="312"/>
        <end position="331"/>
    </location>
</feature>
<sequence length="408" mass="48813">MTDLVSLKYFIVLNVLVFLFGSSWEGIYLLKHFKNKKNSESWSANKLFYFLLVIINIGLILNVLQLFLLFLTSDFTFSNNYLPEWRLLSRKIFYAITTAASIFTFILFFIITYSYQWKTIIYFNHQTLKSIFSEYDLDDNQVKVSIFNNISLFQFLDKYLICKTNSKFYNEITTFFNCKIHDNNNLQILQMRILRLKYYSPKKINFFLTKKYDFQKFWTWLVFEKNINITLIVFKTIQILLTFYIFLSGIFQWNPNDWIVYYYNGTNYSLDSNNIIYILSILTIICLIIEILLQSIIYLVNWINKNDSVIAINFLKLIMLITSLGLFSYFFSSLSHYVEYLNLKNNNLITKPSLIVERLLFWLQKDYILGMGLFLLFTLFFSNFSLMMDYYALIRITLGLKIGKEISY</sequence>
<feature type="transmembrane region" description="Helical" evidence="1">
    <location>
        <begin position="47"/>
        <end position="72"/>
    </location>
</feature>
<accession>A0AAI9T3N3</accession>
<feature type="transmembrane region" description="Helical" evidence="1">
    <location>
        <begin position="92"/>
        <end position="115"/>
    </location>
</feature>
<protein>
    <recommendedName>
        <fullName evidence="4">Transmembrane protein</fullName>
    </recommendedName>
</protein>